<accession>A0ABD1XRG4</accession>
<sequence>MESDSEEELFAVAINNERTLIAASVLSVAADDLSSQFHEEDKRYVDHLNEVRNVLNQISTGSSLFRNITNFKPVEFEELCGKVFPELIRLARTMGDYARGSAGRPYKLTAEQRVLSTIMYLKHDNTVVYDAMQLKLTFR</sequence>
<dbReference type="AlphaFoldDB" id="A0ABD1XRG4"/>
<reference evidence="1 2" key="1">
    <citation type="submission" date="2024-09" db="EMBL/GenBank/DDBJ databases">
        <title>Chromosome-scale assembly of Riccia fluitans.</title>
        <authorList>
            <person name="Paukszto L."/>
            <person name="Sawicki J."/>
            <person name="Karawczyk K."/>
            <person name="Piernik-Szablinska J."/>
            <person name="Szczecinska M."/>
            <person name="Mazdziarz M."/>
        </authorList>
    </citation>
    <scope>NUCLEOTIDE SEQUENCE [LARGE SCALE GENOMIC DNA]</scope>
    <source>
        <strain evidence="1">Rf_01</strain>
        <tissue evidence="1">Aerial parts of the thallus</tissue>
    </source>
</reference>
<keyword evidence="2" id="KW-1185">Reference proteome</keyword>
<dbReference type="Proteomes" id="UP001605036">
    <property type="component" value="Unassembled WGS sequence"/>
</dbReference>
<organism evidence="1 2">
    <name type="scientific">Riccia fluitans</name>
    <dbReference type="NCBI Taxonomy" id="41844"/>
    <lineage>
        <taxon>Eukaryota</taxon>
        <taxon>Viridiplantae</taxon>
        <taxon>Streptophyta</taxon>
        <taxon>Embryophyta</taxon>
        <taxon>Marchantiophyta</taxon>
        <taxon>Marchantiopsida</taxon>
        <taxon>Marchantiidae</taxon>
        <taxon>Marchantiales</taxon>
        <taxon>Ricciaceae</taxon>
        <taxon>Riccia</taxon>
    </lineage>
</organism>
<evidence type="ECO:0000313" key="1">
    <source>
        <dbReference type="EMBL" id="KAL2611298.1"/>
    </source>
</evidence>
<evidence type="ECO:0000313" key="2">
    <source>
        <dbReference type="Proteomes" id="UP001605036"/>
    </source>
</evidence>
<comment type="caution">
    <text evidence="1">The sequence shown here is derived from an EMBL/GenBank/DDBJ whole genome shotgun (WGS) entry which is preliminary data.</text>
</comment>
<proteinExistence type="predicted"/>
<name>A0ABD1XRG4_9MARC</name>
<gene>
    <name evidence="1" type="ORF">R1flu_022990</name>
</gene>
<protein>
    <submittedName>
        <fullName evidence="1">Uncharacterized protein</fullName>
    </submittedName>
</protein>
<dbReference type="EMBL" id="JBHFFA010000007">
    <property type="protein sequence ID" value="KAL2611298.1"/>
    <property type="molecule type" value="Genomic_DNA"/>
</dbReference>